<dbReference type="NCBIfam" id="TIGR01587">
    <property type="entry name" value="cas3_core"/>
    <property type="match status" value="1"/>
</dbReference>
<comment type="similarity">
    <text evidence="1">In the N-terminal section; belongs to the CRISPR-associated nuclease Cas3-HD family.</text>
</comment>
<dbReference type="PANTHER" id="PTHR47963">
    <property type="entry name" value="DEAD-BOX ATP-DEPENDENT RNA HELICASE 47, MITOCHONDRIAL"/>
    <property type="match status" value="1"/>
</dbReference>
<evidence type="ECO:0000256" key="4">
    <source>
        <dbReference type="ARBA" id="ARBA00022723"/>
    </source>
</evidence>
<keyword evidence="7" id="KW-0347">Helicase</keyword>
<dbReference type="InterPro" id="IPR050547">
    <property type="entry name" value="DEAD_box_RNA_helicases"/>
</dbReference>
<accession>A0ABW7XA39</accession>
<dbReference type="InterPro" id="IPR038257">
    <property type="entry name" value="CRISPR-assoc_Cas3_HD_sf"/>
</dbReference>
<keyword evidence="6" id="KW-0378">Hydrolase</keyword>
<dbReference type="PROSITE" id="PS51643">
    <property type="entry name" value="HD_CAS3"/>
    <property type="match status" value="1"/>
</dbReference>
<keyword evidence="4" id="KW-0479">Metal-binding</keyword>
<dbReference type="PROSITE" id="PS51192">
    <property type="entry name" value="HELICASE_ATP_BIND_1"/>
    <property type="match status" value="1"/>
</dbReference>
<keyword evidence="5" id="KW-0547">Nucleotide-binding</keyword>
<comment type="caution">
    <text evidence="12">The sequence shown here is derived from an EMBL/GenBank/DDBJ whole genome shotgun (WGS) entry which is preliminary data.</text>
</comment>
<dbReference type="RefSeq" id="WP_397095212.1">
    <property type="nucleotide sequence ID" value="NZ_JBIRYO010000029.1"/>
</dbReference>
<keyword evidence="9" id="KW-0051">Antiviral defense</keyword>
<evidence type="ECO:0000256" key="7">
    <source>
        <dbReference type="ARBA" id="ARBA00022806"/>
    </source>
</evidence>
<gene>
    <name evidence="12" type="primary">cas3</name>
    <name evidence="12" type="ORF">ACH49W_31025</name>
</gene>
<keyword evidence="8" id="KW-0067">ATP-binding</keyword>
<evidence type="ECO:0000256" key="3">
    <source>
        <dbReference type="ARBA" id="ARBA00022722"/>
    </source>
</evidence>
<organism evidence="12 13">
    <name type="scientific">Nocardia xishanensis</name>
    <dbReference type="NCBI Taxonomy" id="238964"/>
    <lineage>
        <taxon>Bacteria</taxon>
        <taxon>Bacillati</taxon>
        <taxon>Actinomycetota</taxon>
        <taxon>Actinomycetes</taxon>
        <taxon>Mycobacteriales</taxon>
        <taxon>Nocardiaceae</taxon>
        <taxon>Nocardia</taxon>
    </lineage>
</organism>
<evidence type="ECO:0000313" key="12">
    <source>
        <dbReference type="EMBL" id="MFI2477823.1"/>
    </source>
</evidence>
<dbReference type="Pfam" id="PF22590">
    <property type="entry name" value="Cas3-like_C_2"/>
    <property type="match status" value="1"/>
</dbReference>
<dbReference type="Gene3D" id="1.10.3210.30">
    <property type="match status" value="1"/>
</dbReference>
<protein>
    <submittedName>
        <fullName evidence="12">CRISPR-associated helicase Cas3</fullName>
    </submittedName>
</protein>
<keyword evidence="13" id="KW-1185">Reference proteome</keyword>
<evidence type="ECO:0000259" key="10">
    <source>
        <dbReference type="PROSITE" id="PS51192"/>
    </source>
</evidence>
<dbReference type="Pfam" id="PF18395">
    <property type="entry name" value="Cas3_C"/>
    <property type="match status" value="1"/>
</dbReference>
<evidence type="ECO:0000256" key="1">
    <source>
        <dbReference type="ARBA" id="ARBA00006847"/>
    </source>
</evidence>
<dbReference type="CDD" id="cd17930">
    <property type="entry name" value="DEXHc_cas3"/>
    <property type="match status" value="1"/>
</dbReference>
<dbReference type="NCBIfam" id="TIGR01596">
    <property type="entry name" value="cas3_HD"/>
    <property type="match status" value="1"/>
</dbReference>
<evidence type="ECO:0000256" key="9">
    <source>
        <dbReference type="ARBA" id="ARBA00023118"/>
    </source>
</evidence>
<dbReference type="EMBL" id="JBIRYO010000029">
    <property type="protein sequence ID" value="MFI2477823.1"/>
    <property type="molecule type" value="Genomic_DNA"/>
</dbReference>
<dbReference type="SMART" id="SM00487">
    <property type="entry name" value="DEXDc"/>
    <property type="match status" value="1"/>
</dbReference>
<sequence>MVSSAVLSAWAKSDRAGGSLSLFRHSADSAAVAGLVWDHWLPQHVRSLLADGLPGGMLDARVLFCWLAGLHDVGKLTPCFACQVPELFDVMHDHGLPAAGVPVDRKVLPHGLAGQIALEKFLVGLGWPKRVAATYAVVIGSHHGVPPTVGQIQAAKTGGRSLWGGPEWADARSELIEFVTERTGVADRLADWATVRLSTMQQVLWTAAVIVTDWIASNQDLFPLDSRRASSIEAAKAWKLLGLPAAWSPAGAATDSTAARQELFRSRFAREDPMRPLQEECLRIACELPEPGLLIVEAPMGEGKTEAALLAAEVLAERFGAGGIFIALPTMATSDAMFARVRRWVDEVSGRPGSMVLAHGKAALNEEYAQLKRQSFVDIGSDCDDSAVLAHGWFVGKKGPLANFVVGTIDQVLRGALKSRHVMLRHLGLANKVVVIDEVHAADSYMSTYLCRVLEWLGAYRVPVLLLSATLPPAQRAALLDAYRRGRPAVPEPVDADSVGYPAISVWPHTGLSCAVPPSGRSIDDIEVDFVDDDAEALTGRLLEVLTEGGTAGVVCNTVARAQHLFEVMTADGAFDASEVLLLHSRFVSVDRARYENRLRRLLGPPGTGDRPKRLVVIGTQVIEQSLDIDVDLLVTDLAPVDLILQRIGRLHRHLRSGRPARVARPRCWVRGADWAPVPPKPDKGCEKVYGRARLLRAAAVLIDKRSSGISVPADIPGLVADAYAERFAVPAGWEEVFAEAEAAWALHVADQRKRAGDYLLGSPHTENPTIRDWLVAGVRDDADGVGGQAQVRDAEDSIEAIVVQRVGDEVRVMPDIPDDGGRVVPTDDCPEPRLAKTLAQCTIRLPAFLTRYDRMNTVLRTLEDTFYPGWQQSHWLAGELVLELDEDLSTELAGHLLTYDPALGLVVTPTKETDTQQ</sequence>
<dbReference type="PANTHER" id="PTHR47963:SF9">
    <property type="entry name" value="CRISPR-ASSOCIATED ENDONUCLEASE_HELICASE CAS3"/>
    <property type="match status" value="1"/>
</dbReference>
<evidence type="ECO:0000256" key="5">
    <source>
        <dbReference type="ARBA" id="ARBA00022741"/>
    </source>
</evidence>
<evidence type="ECO:0000259" key="11">
    <source>
        <dbReference type="PROSITE" id="PS51643"/>
    </source>
</evidence>
<dbReference type="InterPro" id="IPR014001">
    <property type="entry name" value="Helicase_ATP-bd"/>
</dbReference>
<proteinExistence type="inferred from homology"/>
<reference evidence="12 13" key="1">
    <citation type="submission" date="2024-10" db="EMBL/GenBank/DDBJ databases">
        <title>The Natural Products Discovery Center: Release of the First 8490 Sequenced Strains for Exploring Actinobacteria Biosynthetic Diversity.</title>
        <authorList>
            <person name="Kalkreuter E."/>
            <person name="Kautsar S.A."/>
            <person name="Yang D."/>
            <person name="Bader C.D."/>
            <person name="Teijaro C.N."/>
            <person name="Fluegel L."/>
            <person name="Davis C.M."/>
            <person name="Simpson J.R."/>
            <person name="Lauterbach L."/>
            <person name="Steele A.D."/>
            <person name="Gui C."/>
            <person name="Meng S."/>
            <person name="Li G."/>
            <person name="Viehrig K."/>
            <person name="Ye F."/>
            <person name="Su P."/>
            <person name="Kiefer A.F."/>
            <person name="Nichols A."/>
            <person name="Cepeda A.J."/>
            <person name="Yan W."/>
            <person name="Fan B."/>
            <person name="Jiang Y."/>
            <person name="Adhikari A."/>
            <person name="Zheng C.-J."/>
            <person name="Schuster L."/>
            <person name="Cowan T.M."/>
            <person name="Smanski M.J."/>
            <person name="Chevrette M.G."/>
            <person name="De Carvalho L.P.S."/>
            <person name="Shen B."/>
        </authorList>
    </citation>
    <scope>NUCLEOTIDE SEQUENCE [LARGE SCALE GENOMIC DNA]</scope>
    <source>
        <strain evidence="12 13">NPDC019275</strain>
    </source>
</reference>
<dbReference type="InterPro" id="IPR027417">
    <property type="entry name" value="P-loop_NTPase"/>
</dbReference>
<dbReference type="InterPro" id="IPR006483">
    <property type="entry name" value="CRISPR-assoc_Cas3_HD"/>
</dbReference>
<feature type="domain" description="HD Cas3-type" evidence="11">
    <location>
        <begin position="15"/>
        <end position="215"/>
    </location>
</feature>
<evidence type="ECO:0000256" key="2">
    <source>
        <dbReference type="ARBA" id="ARBA00009046"/>
    </source>
</evidence>
<evidence type="ECO:0000256" key="8">
    <source>
        <dbReference type="ARBA" id="ARBA00022840"/>
    </source>
</evidence>
<dbReference type="InterPro" id="IPR011545">
    <property type="entry name" value="DEAD/DEAH_box_helicase_dom"/>
</dbReference>
<dbReference type="InterPro" id="IPR054712">
    <property type="entry name" value="Cas3-like_dom"/>
</dbReference>
<comment type="similarity">
    <text evidence="2">In the central section; belongs to the CRISPR-associated helicase Cas3 family.</text>
</comment>
<name>A0ABW7XA39_9NOCA</name>
<dbReference type="SUPFAM" id="SSF52540">
    <property type="entry name" value="P-loop containing nucleoside triphosphate hydrolases"/>
    <property type="match status" value="1"/>
</dbReference>
<keyword evidence="3" id="KW-0540">Nuclease</keyword>
<dbReference type="InterPro" id="IPR041372">
    <property type="entry name" value="Cas3_C"/>
</dbReference>
<dbReference type="Pfam" id="PF00270">
    <property type="entry name" value="DEAD"/>
    <property type="match status" value="1"/>
</dbReference>
<evidence type="ECO:0000256" key="6">
    <source>
        <dbReference type="ARBA" id="ARBA00022801"/>
    </source>
</evidence>
<dbReference type="CDD" id="cd09641">
    <property type="entry name" value="Cas3''_I"/>
    <property type="match status" value="1"/>
</dbReference>
<evidence type="ECO:0000313" key="13">
    <source>
        <dbReference type="Proteomes" id="UP001611415"/>
    </source>
</evidence>
<feature type="domain" description="Helicase ATP-binding" evidence="10">
    <location>
        <begin position="285"/>
        <end position="489"/>
    </location>
</feature>
<dbReference type="InterPro" id="IPR006474">
    <property type="entry name" value="Helicase_Cas3_CRISPR-ass_core"/>
</dbReference>
<dbReference type="Proteomes" id="UP001611415">
    <property type="component" value="Unassembled WGS sequence"/>
</dbReference>
<dbReference type="Gene3D" id="3.40.50.300">
    <property type="entry name" value="P-loop containing nucleotide triphosphate hydrolases"/>
    <property type="match status" value="2"/>
</dbReference>
<dbReference type="Pfam" id="PF18019">
    <property type="entry name" value="Cas3_HD"/>
    <property type="match status" value="1"/>
</dbReference>